<dbReference type="InterPro" id="IPR014729">
    <property type="entry name" value="Rossmann-like_a/b/a_fold"/>
</dbReference>
<dbReference type="EMBL" id="SAWY01000002">
    <property type="protein sequence ID" value="TPH18947.1"/>
    <property type="molecule type" value="Genomic_DNA"/>
</dbReference>
<dbReference type="GO" id="GO:0005829">
    <property type="term" value="C:cytosol"/>
    <property type="evidence" value="ECO:0007669"/>
    <property type="project" value="TreeGrafter"/>
</dbReference>
<comment type="caution">
    <text evidence="12">The sequence shown here is derived from an EMBL/GenBank/DDBJ whole genome shotgun (WGS) entry which is preliminary data.</text>
</comment>
<sequence length="648" mass="72747">MCGIAGFINANLESSKGSSQLSKMLNAIHHRGPDSQGQWQEAGAFLGHKRLSIVDLSPAGHQPMVSRCERYILVFNGEIYNYESIKLELESIGVSTWQGHSDTEVLLAAISTWGMTTTLSKLNGMFAFVLWDRKARLLSAARDRFGEKPFYFYDNKESFYFASELSALETCSELTLSIDRNALCGYFEKSYIAEPHSIYQQVKKLPPGHYLQWQQGSQTNISPYWRYADSVKPAQASMITDPQEAISALDQQLKQAVSLRMVSDVPLGAFLSGGIDSATIVSMMQAQSSQPIKTFTLGFDVPGYNEADQAKQISQHLGTDHTEHYVTANDALNVVSKLGGIIDEPFADASIIPTFLVSEMAKKQVTVCLSGDGGDELFAGYRRYPATMDLWRKMRWIPARGLLSSLLIHAPLGVLETLFSFLGPAAKKYSRDGALGPKLRRLGEWLTADNIDQLYSLSMTHWKNAPELVLNSTGSNAPWSEQLKVDFDSKLEAMIYDDALNYLPGDILTKVDRAAMAVSLEGRIPMLDHNLAEFSWRIPQEMKWRDNTGKWLLRQVLYQYVPQKLMDQPKMGFGVPIHQWLRADLKEWACDLLSHQRLSRQKLLNADIVQSTLTDHLSGHSNNAAYLWDVLMLQVWLDTNPKRKASIK</sequence>
<evidence type="ECO:0000256" key="9">
    <source>
        <dbReference type="PIRSR" id="PIRSR001589-2"/>
    </source>
</evidence>
<dbReference type="PIRSF" id="PIRSF001589">
    <property type="entry name" value="Asn_synthetase_glu-h"/>
    <property type="match status" value="1"/>
</dbReference>
<dbReference type="InterPro" id="IPR006426">
    <property type="entry name" value="Asn_synth_AEB"/>
</dbReference>
<dbReference type="AlphaFoldDB" id="A0A502LGB9"/>
<dbReference type="PROSITE" id="PS51278">
    <property type="entry name" value="GATASE_TYPE_2"/>
    <property type="match status" value="1"/>
</dbReference>
<dbReference type="OrthoDB" id="9763290at2"/>
<comment type="similarity">
    <text evidence="2">Belongs to the asparagine synthetase family.</text>
</comment>
<feature type="active site" description="For GATase activity" evidence="8">
    <location>
        <position position="2"/>
    </location>
</feature>
<feature type="site" description="Important for beta-aspartyl-AMP intermediate formation" evidence="10">
    <location>
        <position position="372"/>
    </location>
</feature>
<dbReference type="Proteomes" id="UP000315303">
    <property type="component" value="Unassembled WGS sequence"/>
</dbReference>
<keyword evidence="4 9" id="KW-0547">Nucleotide-binding</keyword>
<evidence type="ECO:0000256" key="3">
    <source>
        <dbReference type="ARBA" id="ARBA00012737"/>
    </source>
</evidence>
<evidence type="ECO:0000256" key="5">
    <source>
        <dbReference type="ARBA" id="ARBA00022840"/>
    </source>
</evidence>
<keyword evidence="5 9" id="KW-0067">ATP-binding</keyword>
<dbReference type="GO" id="GO:0006529">
    <property type="term" value="P:asparagine biosynthetic process"/>
    <property type="evidence" value="ECO:0007669"/>
    <property type="project" value="UniProtKB-KW"/>
</dbReference>
<dbReference type="PANTHER" id="PTHR43284">
    <property type="entry name" value="ASPARAGINE SYNTHETASE (GLUTAMINE-HYDROLYZING)"/>
    <property type="match status" value="1"/>
</dbReference>
<dbReference type="SUPFAM" id="SSF52402">
    <property type="entry name" value="Adenine nucleotide alpha hydrolases-like"/>
    <property type="match status" value="1"/>
</dbReference>
<evidence type="ECO:0000256" key="8">
    <source>
        <dbReference type="PIRSR" id="PIRSR001589-1"/>
    </source>
</evidence>
<dbReference type="SUPFAM" id="SSF56235">
    <property type="entry name" value="N-terminal nucleophile aminohydrolases (Ntn hydrolases)"/>
    <property type="match status" value="1"/>
</dbReference>
<keyword evidence="12" id="KW-0436">Ligase</keyword>
<keyword evidence="8" id="KW-0061">Asparagine biosynthesis</keyword>
<feature type="binding site" evidence="9">
    <location>
        <position position="102"/>
    </location>
    <ligand>
        <name>L-glutamine</name>
        <dbReference type="ChEBI" id="CHEBI:58359"/>
    </ligand>
</feature>
<keyword evidence="13" id="KW-1185">Reference proteome</keyword>
<evidence type="ECO:0000313" key="13">
    <source>
        <dbReference type="Proteomes" id="UP000315303"/>
    </source>
</evidence>
<dbReference type="Gene3D" id="3.60.20.10">
    <property type="entry name" value="Glutamine Phosphoribosylpyrophosphate, subunit 1, domain 1"/>
    <property type="match status" value="1"/>
</dbReference>
<comment type="pathway">
    <text evidence="1">Amino-acid biosynthesis; L-asparagine biosynthesis; L-asparagine from L-aspartate (L-Gln route): step 1/1.</text>
</comment>
<proteinExistence type="inferred from homology"/>
<feature type="binding site" evidence="9">
    <location>
        <begin position="370"/>
        <end position="371"/>
    </location>
    <ligand>
        <name>ATP</name>
        <dbReference type="ChEBI" id="CHEBI:30616"/>
    </ligand>
</feature>
<dbReference type="InterPro" id="IPR029055">
    <property type="entry name" value="Ntn_hydrolases_N"/>
</dbReference>
<accession>A0A502LGB9</accession>
<reference evidence="12 13" key="1">
    <citation type="submission" date="2019-01" db="EMBL/GenBank/DDBJ databases">
        <title>Litorilituus lipolytica sp. nov., isolated from intertidal sand of the Yellow Sea in China.</title>
        <authorList>
            <person name="Liu A."/>
        </authorList>
    </citation>
    <scope>NUCLEOTIDE SEQUENCE [LARGE SCALE GENOMIC DNA]</scope>
    <source>
        <strain evidence="12 13">RZ04</strain>
    </source>
</reference>
<dbReference type="InterPro" id="IPR001962">
    <property type="entry name" value="Asn_synthase"/>
</dbReference>
<dbReference type="GO" id="GO:0004066">
    <property type="term" value="F:asparagine synthase (glutamine-hydrolyzing) activity"/>
    <property type="evidence" value="ECO:0007669"/>
    <property type="project" value="UniProtKB-EC"/>
</dbReference>
<dbReference type="CDD" id="cd01991">
    <property type="entry name" value="Asn_synthase_B_C"/>
    <property type="match status" value="1"/>
</dbReference>
<keyword evidence="6 8" id="KW-0315">Glutamine amidotransferase</keyword>
<evidence type="ECO:0000256" key="10">
    <source>
        <dbReference type="PIRSR" id="PIRSR001589-3"/>
    </source>
</evidence>
<dbReference type="InterPro" id="IPR017932">
    <property type="entry name" value="GATase_2_dom"/>
</dbReference>
<evidence type="ECO:0000256" key="1">
    <source>
        <dbReference type="ARBA" id="ARBA00005187"/>
    </source>
</evidence>
<dbReference type="NCBIfam" id="TIGR01536">
    <property type="entry name" value="asn_synth_AEB"/>
    <property type="match status" value="1"/>
</dbReference>
<protein>
    <recommendedName>
        <fullName evidence="3">asparagine synthase (glutamine-hydrolyzing)</fullName>
        <ecNumber evidence="3">6.3.5.4</ecNumber>
    </recommendedName>
</protein>
<dbReference type="GO" id="GO:0005524">
    <property type="term" value="F:ATP binding"/>
    <property type="evidence" value="ECO:0007669"/>
    <property type="project" value="UniProtKB-KW"/>
</dbReference>
<keyword evidence="8" id="KW-0028">Amino-acid biosynthesis</keyword>
<comment type="catalytic activity">
    <reaction evidence="7">
        <text>L-aspartate + L-glutamine + ATP + H2O = L-asparagine + L-glutamate + AMP + diphosphate + H(+)</text>
        <dbReference type="Rhea" id="RHEA:12228"/>
        <dbReference type="ChEBI" id="CHEBI:15377"/>
        <dbReference type="ChEBI" id="CHEBI:15378"/>
        <dbReference type="ChEBI" id="CHEBI:29985"/>
        <dbReference type="ChEBI" id="CHEBI:29991"/>
        <dbReference type="ChEBI" id="CHEBI:30616"/>
        <dbReference type="ChEBI" id="CHEBI:33019"/>
        <dbReference type="ChEBI" id="CHEBI:58048"/>
        <dbReference type="ChEBI" id="CHEBI:58359"/>
        <dbReference type="ChEBI" id="CHEBI:456215"/>
        <dbReference type="EC" id="6.3.5.4"/>
    </reaction>
</comment>
<evidence type="ECO:0000259" key="11">
    <source>
        <dbReference type="PROSITE" id="PS51278"/>
    </source>
</evidence>
<dbReference type="Pfam" id="PF13537">
    <property type="entry name" value="GATase_7"/>
    <property type="match status" value="1"/>
</dbReference>
<organism evidence="12 13">
    <name type="scientific">Litorilituus lipolyticus</name>
    <dbReference type="NCBI Taxonomy" id="2491017"/>
    <lineage>
        <taxon>Bacteria</taxon>
        <taxon>Pseudomonadati</taxon>
        <taxon>Pseudomonadota</taxon>
        <taxon>Gammaproteobacteria</taxon>
        <taxon>Alteromonadales</taxon>
        <taxon>Colwelliaceae</taxon>
        <taxon>Litorilituus</taxon>
    </lineage>
</organism>
<name>A0A502LGB9_9GAMM</name>
<evidence type="ECO:0000256" key="6">
    <source>
        <dbReference type="ARBA" id="ARBA00022962"/>
    </source>
</evidence>
<evidence type="ECO:0000256" key="2">
    <source>
        <dbReference type="ARBA" id="ARBA00005752"/>
    </source>
</evidence>
<evidence type="ECO:0000256" key="4">
    <source>
        <dbReference type="ARBA" id="ARBA00022741"/>
    </source>
</evidence>
<dbReference type="CDD" id="cd00712">
    <property type="entry name" value="AsnB"/>
    <property type="match status" value="1"/>
</dbReference>
<gene>
    <name evidence="12" type="primary">asnB</name>
    <name evidence="12" type="ORF">EPA86_01230</name>
</gene>
<dbReference type="InterPro" id="IPR051786">
    <property type="entry name" value="ASN_synthetase/amidase"/>
</dbReference>
<feature type="domain" description="Glutamine amidotransferase type-2" evidence="11">
    <location>
        <begin position="2"/>
        <end position="216"/>
    </location>
</feature>
<evidence type="ECO:0000313" key="12">
    <source>
        <dbReference type="EMBL" id="TPH18947.1"/>
    </source>
</evidence>
<dbReference type="Pfam" id="PF00733">
    <property type="entry name" value="Asn_synthase"/>
    <property type="match status" value="1"/>
</dbReference>
<dbReference type="Gene3D" id="3.40.50.620">
    <property type="entry name" value="HUPs"/>
    <property type="match status" value="1"/>
</dbReference>
<dbReference type="PANTHER" id="PTHR43284:SF1">
    <property type="entry name" value="ASPARAGINE SYNTHETASE"/>
    <property type="match status" value="1"/>
</dbReference>
<dbReference type="EC" id="6.3.5.4" evidence="3"/>
<dbReference type="InterPro" id="IPR033738">
    <property type="entry name" value="AsnB_N"/>
</dbReference>
<evidence type="ECO:0000256" key="7">
    <source>
        <dbReference type="ARBA" id="ARBA00048741"/>
    </source>
</evidence>
<dbReference type="RefSeq" id="WP_140601086.1">
    <property type="nucleotide sequence ID" value="NZ_SAWY01000002.1"/>
</dbReference>